<reference evidence="10 12" key="2">
    <citation type="journal article" date="2014" name="BMC Genomics">
        <title>An improved genome release (version Mt4.0) for the model legume Medicago truncatula.</title>
        <authorList>
            <person name="Tang H."/>
            <person name="Krishnakumar V."/>
            <person name="Bidwell S."/>
            <person name="Rosen B."/>
            <person name="Chan A."/>
            <person name="Zhou S."/>
            <person name="Gentzbittel L."/>
            <person name="Childs K.L."/>
            <person name="Yandell M."/>
            <person name="Gundlach H."/>
            <person name="Mayer K.F."/>
            <person name="Schwartz D.C."/>
            <person name="Town C.D."/>
        </authorList>
    </citation>
    <scope>GENOME REANNOTATION</scope>
    <source>
        <strain evidence="11 12">cv. Jemalong A17</strain>
    </source>
</reference>
<evidence type="ECO:0000256" key="3">
    <source>
        <dbReference type="ARBA" id="ARBA00022692"/>
    </source>
</evidence>
<dbReference type="GO" id="GO:0016020">
    <property type="term" value="C:membrane"/>
    <property type="evidence" value="ECO:0007669"/>
    <property type="project" value="UniProtKB-SubCell"/>
</dbReference>
<dbReference type="InterPro" id="IPR000719">
    <property type="entry name" value="Prot_kinase_dom"/>
</dbReference>
<evidence type="ECO:0000256" key="4">
    <source>
        <dbReference type="ARBA" id="ARBA00022729"/>
    </source>
</evidence>
<evidence type="ECO:0000256" key="6">
    <source>
        <dbReference type="ARBA" id="ARBA00023136"/>
    </source>
</evidence>
<evidence type="ECO:0000256" key="2">
    <source>
        <dbReference type="ARBA" id="ARBA00022527"/>
    </source>
</evidence>
<keyword evidence="2" id="KW-0723">Serine/threonine-protein kinase</keyword>
<reference evidence="10 12" key="1">
    <citation type="journal article" date="2011" name="Nature">
        <title>The Medicago genome provides insight into the evolution of rhizobial symbioses.</title>
        <authorList>
            <person name="Young N.D."/>
            <person name="Debelle F."/>
            <person name="Oldroyd G.E."/>
            <person name="Geurts R."/>
            <person name="Cannon S.B."/>
            <person name="Udvardi M.K."/>
            <person name="Benedito V.A."/>
            <person name="Mayer K.F."/>
            <person name="Gouzy J."/>
            <person name="Schoof H."/>
            <person name="Van de Peer Y."/>
            <person name="Proost S."/>
            <person name="Cook D.R."/>
            <person name="Meyers B.C."/>
            <person name="Spannagl M."/>
            <person name="Cheung F."/>
            <person name="De Mita S."/>
            <person name="Krishnakumar V."/>
            <person name="Gundlach H."/>
            <person name="Zhou S."/>
            <person name="Mudge J."/>
            <person name="Bharti A.K."/>
            <person name="Murray J.D."/>
            <person name="Naoumkina M.A."/>
            <person name="Rosen B."/>
            <person name="Silverstein K.A."/>
            <person name="Tang H."/>
            <person name="Rombauts S."/>
            <person name="Zhao P.X."/>
            <person name="Zhou P."/>
            <person name="Barbe V."/>
            <person name="Bardou P."/>
            <person name="Bechner M."/>
            <person name="Bellec A."/>
            <person name="Berger A."/>
            <person name="Berges H."/>
            <person name="Bidwell S."/>
            <person name="Bisseling T."/>
            <person name="Choisne N."/>
            <person name="Couloux A."/>
            <person name="Denny R."/>
            <person name="Deshpande S."/>
            <person name="Dai X."/>
            <person name="Doyle J.J."/>
            <person name="Dudez A.M."/>
            <person name="Farmer A.D."/>
            <person name="Fouteau S."/>
            <person name="Franken C."/>
            <person name="Gibelin C."/>
            <person name="Gish J."/>
            <person name="Goldstein S."/>
            <person name="Gonzalez A.J."/>
            <person name="Green P.J."/>
            <person name="Hallab A."/>
            <person name="Hartog M."/>
            <person name="Hua A."/>
            <person name="Humphray S.J."/>
            <person name="Jeong D.H."/>
            <person name="Jing Y."/>
            <person name="Jocker A."/>
            <person name="Kenton S.M."/>
            <person name="Kim D.J."/>
            <person name="Klee K."/>
            <person name="Lai H."/>
            <person name="Lang C."/>
            <person name="Lin S."/>
            <person name="Macmil S.L."/>
            <person name="Magdelenat G."/>
            <person name="Matthews L."/>
            <person name="McCorrison J."/>
            <person name="Monaghan E.L."/>
            <person name="Mun J.H."/>
            <person name="Najar F.Z."/>
            <person name="Nicholson C."/>
            <person name="Noirot C."/>
            <person name="O'Bleness M."/>
            <person name="Paule C.R."/>
            <person name="Poulain J."/>
            <person name="Prion F."/>
            <person name="Qin B."/>
            <person name="Qu C."/>
            <person name="Retzel E.F."/>
            <person name="Riddle C."/>
            <person name="Sallet E."/>
            <person name="Samain S."/>
            <person name="Samson N."/>
            <person name="Sanders I."/>
            <person name="Saurat O."/>
            <person name="Scarpelli C."/>
            <person name="Schiex T."/>
            <person name="Segurens B."/>
            <person name="Severin A.J."/>
            <person name="Sherrier D.J."/>
            <person name="Shi R."/>
            <person name="Sims S."/>
            <person name="Singer S.R."/>
            <person name="Sinharoy S."/>
            <person name="Sterck L."/>
            <person name="Viollet A."/>
            <person name="Wang B.B."/>
            <person name="Wang K."/>
            <person name="Wang M."/>
            <person name="Wang X."/>
            <person name="Warfsmann J."/>
            <person name="Weissenbach J."/>
            <person name="White D.D."/>
            <person name="White J.D."/>
            <person name="Wiley G.B."/>
            <person name="Wincker P."/>
            <person name="Xing Y."/>
            <person name="Yang L."/>
            <person name="Yao Z."/>
            <person name="Ying F."/>
            <person name="Zhai J."/>
            <person name="Zhou L."/>
            <person name="Zuber A."/>
            <person name="Denarie J."/>
            <person name="Dixon R.A."/>
            <person name="May G.D."/>
            <person name="Schwartz D.C."/>
            <person name="Rogers J."/>
            <person name="Quetier F."/>
            <person name="Town C.D."/>
            <person name="Roe B.A."/>
        </authorList>
    </citation>
    <scope>NUCLEOTIDE SEQUENCE [LARGE SCALE GENOMIC DNA]</scope>
    <source>
        <strain evidence="10">A17</strain>
        <strain evidence="11 12">cv. Jemalong A17</strain>
    </source>
</reference>
<dbReference type="Proteomes" id="UP000002051">
    <property type="component" value="Unassembled WGS sequence"/>
</dbReference>
<dbReference type="SUPFAM" id="SSF56112">
    <property type="entry name" value="Protein kinase-like (PK-like)"/>
    <property type="match status" value="1"/>
</dbReference>
<reference evidence="11" key="3">
    <citation type="submission" date="2015-04" db="UniProtKB">
        <authorList>
            <consortium name="EnsemblPlants"/>
        </authorList>
    </citation>
    <scope>IDENTIFICATION</scope>
    <source>
        <strain evidence="11">cv. Jemalong A17</strain>
    </source>
</reference>
<dbReference type="GO" id="GO:0004674">
    <property type="term" value="F:protein serine/threonine kinase activity"/>
    <property type="evidence" value="ECO:0007669"/>
    <property type="project" value="UniProtKB-KW"/>
</dbReference>
<evidence type="ECO:0000256" key="8">
    <source>
        <dbReference type="PROSITE-ProRule" id="PRU10141"/>
    </source>
</evidence>
<dbReference type="Gene3D" id="3.30.200.20">
    <property type="entry name" value="Phosphorylase Kinase, domain 1"/>
    <property type="match status" value="1"/>
</dbReference>
<keyword evidence="5" id="KW-1133">Transmembrane helix</keyword>
<evidence type="ECO:0000256" key="7">
    <source>
        <dbReference type="ARBA" id="ARBA00023180"/>
    </source>
</evidence>
<dbReference type="Pfam" id="PF07714">
    <property type="entry name" value="PK_Tyr_Ser-Thr"/>
    <property type="match status" value="1"/>
</dbReference>
<dbReference type="InterPro" id="IPR011009">
    <property type="entry name" value="Kinase-like_dom_sf"/>
</dbReference>
<keyword evidence="10" id="KW-0418">Kinase</keyword>
<dbReference type="EnsemblPlants" id="AES80713">
    <property type="protein sequence ID" value="AES80713"/>
    <property type="gene ID" value="MTR_7g083970"/>
</dbReference>
<evidence type="ECO:0000313" key="12">
    <source>
        <dbReference type="Proteomes" id="UP000002051"/>
    </source>
</evidence>
<dbReference type="InterPro" id="IPR001245">
    <property type="entry name" value="Ser-Thr/Tyr_kinase_cat_dom"/>
</dbReference>
<dbReference type="STRING" id="3880.G7KX89"/>
<evidence type="ECO:0000313" key="11">
    <source>
        <dbReference type="EnsemblPlants" id="AES80713"/>
    </source>
</evidence>
<comment type="subcellular location">
    <subcellularLocation>
        <location evidence="1">Membrane</location>
        <topology evidence="1">Single-pass type I membrane protein</topology>
    </subcellularLocation>
</comment>
<dbReference type="PROSITE" id="PS00107">
    <property type="entry name" value="PROTEIN_KINASE_ATP"/>
    <property type="match status" value="1"/>
</dbReference>
<keyword evidence="3" id="KW-0812">Transmembrane</keyword>
<keyword evidence="10" id="KW-0808">Transferase</keyword>
<dbReference type="eggNOG" id="KOG1187">
    <property type="taxonomic scope" value="Eukaryota"/>
</dbReference>
<dbReference type="PROSITE" id="PS50011">
    <property type="entry name" value="PROTEIN_KINASE_DOM"/>
    <property type="match status" value="1"/>
</dbReference>
<proteinExistence type="predicted"/>
<dbReference type="InterPro" id="IPR017441">
    <property type="entry name" value="Protein_kinase_ATP_BS"/>
</dbReference>
<dbReference type="PaxDb" id="3880-AES80713"/>
<dbReference type="InterPro" id="IPR045874">
    <property type="entry name" value="LRK10/LRL21-25-like"/>
</dbReference>
<keyword evidence="12" id="KW-1185">Reference proteome</keyword>
<keyword evidence="4" id="KW-0732">Signal</keyword>
<accession>G7KX89</accession>
<evidence type="ECO:0000256" key="5">
    <source>
        <dbReference type="ARBA" id="ARBA00022989"/>
    </source>
</evidence>
<evidence type="ECO:0000313" key="10">
    <source>
        <dbReference type="EMBL" id="AES80713.1"/>
    </source>
</evidence>
<dbReference type="HOGENOM" id="CLU_2593454_0_0_1"/>
<dbReference type="PANTHER" id="PTHR27009">
    <property type="entry name" value="RUST RESISTANCE KINASE LR10-RELATED"/>
    <property type="match status" value="1"/>
</dbReference>
<feature type="domain" description="Protein kinase" evidence="9">
    <location>
        <begin position="3"/>
        <end position="80"/>
    </location>
</feature>
<keyword evidence="10" id="KW-0675">Receptor</keyword>
<dbReference type="EMBL" id="CM001223">
    <property type="protein sequence ID" value="AES80713.1"/>
    <property type="molecule type" value="Genomic_DNA"/>
</dbReference>
<keyword evidence="7" id="KW-0325">Glycoprotein</keyword>
<keyword evidence="6" id="KW-0472">Membrane</keyword>
<sequence>MTNTFQEKLGKGGFSDVYNSSLRDGRQVAVKIIKEDFINEVDRIGKTSHMNIVSLLGFCYENKIKKGNRVGNESNRIKLI</sequence>
<gene>
    <name evidence="10" type="ordered locus">MTR_7g083970</name>
</gene>
<evidence type="ECO:0000259" key="9">
    <source>
        <dbReference type="PROSITE" id="PS50011"/>
    </source>
</evidence>
<name>G7KX89_MEDTR</name>
<keyword evidence="8" id="KW-0067">ATP-binding</keyword>
<feature type="binding site" evidence="8">
    <location>
        <position position="31"/>
    </location>
    <ligand>
        <name>ATP</name>
        <dbReference type="ChEBI" id="CHEBI:30616"/>
    </ligand>
</feature>
<evidence type="ECO:0000256" key="1">
    <source>
        <dbReference type="ARBA" id="ARBA00004479"/>
    </source>
</evidence>
<keyword evidence="8" id="KW-0547">Nucleotide-binding</keyword>
<protein>
    <submittedName>
        <fullName evidence="10">Receptor-like kinase</fullName>
    </submittedName>
</protein>
<organism evidence="10 12">
    <name type="scientific">Medicago truncatula</name>
    <name type="common">Barrel medic</name>
    <name type="synonym">Medicago tribuloides</name>
    <dbReference type="NCBI Taxonomy" id="3880"/>
    <lineage>
        <taxon>Eukaryota</taxon>
        <taxon>Viridiplantae</taxon>
        <taxon>Streptophyta</taxon>
        <taxon>Embryophyta</taxon>
        <taxon>Tracheophyta</taxon>
        <taxon>Spermatophyta</taxon>
        <taxon>Magnoliopsida</taxon>
        <taxon>eudicotyledons</taxon>
        <taxon>Gunneridae</taxon>
        <taxon>Pentapetalae</taxon>
        <taxon>rosids</taxon>
        <taxon>fabids</taxon>
        <taxon>Fabales</taxon>
        <taxon>Fabaceae</taxon>
        <taxon>Papilionoideae</taxon>
        <taxon>50 kb inversion clade</taxon>
        <taxon>NPAAA clade</taxon>
        <taxon>Hologalegina</taxon>
        <taxon>IRL clade</taxon>
        <taxon>Trifolieae</taxon>
        <taxon>Medicago</taxon>
    </lineage>
</organism>
<dbReference type="GO" id="GO:0005524">
    <property type="term" value="F:ATP binding"/>
    <property type="evidence" value="ECO:0007669"/>
    <property type="project" value="UniProtKB-UniRule"/>
</dbReference>
<dbReference type="AlphaFoldDB" id="G7KX89"/>